<accession>B9T4R9</accession>
<feature type="compositionally biased region" description="Basic and acidic residues" evidence="1">
    <location>
        <begin position="55"/>
        <end position="65"/>
    </location>
</feature>
<proteinExistence type="predicted"/>
<name>B9T4R9_RICCO</name>
<dbReference type="AlphaFoldDB" id="B9T4R9"/>
<organism evidence="2 3">
    <name type="scientific">Ricinus communis</name>
    <name type="common">Castor bean</name>
    <dbReference type="NCBI Taxonomy" id="3988"/>
    <lineage>
        <taxon>Eukaryota</taxon>
        <taxon>Viridiplantae</taxon>
        <taxon>Streptophyta</taxon>
        <taxon>Embryophyta</taxon>
        <taxon>Tracheophyta</taxon>
        <taxon>Spermatophyta</taxon>
        <taxon>Magnoliopsida</taxon>
        <taxon>eudicotyledons</taxon>
        <taxon>Gunneridae</taxon>
        <taxon>Pentapetalae</taxon>
        <taxon>rosids</taxon>
        <taxon>fabids</taxon>
        <taxon>Malpighiales</taxon>
        <taxon>Euphorbiaceae</taxon>
        <taxon>Acalyphoideae</taxon>
        <taxon>Acalypheae</taxon>
        <taxon>Ricinus</taxon>
    </lineage>
</organism>
<evidence type="ECO:0000313" key="3">
    <source>
        <dbReference type="Proteomes" id="UP000008311"/>
    </source>
</evidence>
<feature type="region of interest" description="Disordered" evidence="1">
    <location>
        <begin position="36"/>
        <end position="65"/>
    </location>
</feature>
<dbReference type="Proteomes" id="UP000008311">
    <property type="component" value="Unassembled WGS sequence"/>
</dbReference>
<reference evidence="3" key="1">
    <citation type="journal article" date="2010" name="Nat. Biotechnol.">
        <title>Draft genome sequence of the oilseed species Ricinus communis.</title>
        <authorList>
            <person name="Chan A.P."/>
            <person name="Crabtree J."/>
            <person name="Zhao Q."/>
            <person name="Lorenzi H."/>
            <person name="Orvis J."/>
            <person name="Puiu D."/>
            <person name="Melake-Berhan A."/>
            <person name="Jones K.M."/>
            <person name="Redman J."/>
            <person name="Chen G."/>
            <person name="Cahoon E.B."/>
            <person name="Gedil M."/>
            <person name="Stanke M."/>
            <person name="Haas B.J."/>
            <person name="Wortman J.R."/>
            <person name="Fraser-Liggett C.M."/>
            <person name="Ravel J."/>
            <person name="Rabinowicz P.D."/>
        </authorList>
    </citation>
    <scope>NUCLEOTIDE SEQUENCE [LARGE SCALE GENOMIC DNA]</scope>
    <source>
        <strain evidence="3">cv. Hale</strain>
    </source>
</reference>
<protein>
    <submittedName>
        <fullName evidence="2">Uncharacterized protein</fullName>
    </submittedName>
</protein>
<dbReference type="EMBL" id="EQ974489">
    <property type="protein sequence ID" value="EEF29139.1"/>
    <property type="molecule type" value="Genomic_DNA"/>
</dbReference>
<evidence type="ECO:0000256" key="1">
    <source>
        <dbReference type="SAM" id="MobiDB-lite"/>
    </source>
</evidence>
<dbReference type="InParanoid" id="B9T4R9"/>
<sequence>MHYDFCDMDGHVQDTCFRLHEYPEWYKELKEQRAKSTRGKALTNMANTPLELEDEYGRSDIKETT</sequence>
<keyword evidence="3" id="KW-1185">Reference proteome</keyword>
<gene>
    <name evidence="2" type="ORF">RCOM_0043970</name>
</gene>
<evidence type="ECO:0000313" key="2">
    <source>
        <dbReference type="EMBL" id="EEF29139.1"/>
    </source>
</evidence>